<name>A0A2P2QH66_RHIMU</name>
<dbReference type="AlphaFoldDB" id="A0A2P2QH66"/>
<evidence type="ECO:0000313" key="1">
    <source>
        <dbReference type="EMBL" id="MBX66343.1"/>
    </source>
</evidence>
<protein>
    <submittedName>
        <fullName evidence="1">Uncharacterized protein</fullName>
    </submittedName>
</protein>
<dbReference type="EMBL" id="GGEC01085859">
    <property type="protein sequence ID" value="MBX66343.1"/>
    <property type="molecule type" value="Transcribed_RNA"/>
</dbReference>
<sequence length="16" mass="1763">MVWSSHGMGSEPQDKS</sequence>
<proteinExistence type="predicted"/>
<accession>A0A2P2QH66</accession>
<organism evidence="1">
    <name type="scientific">Rhizophora mucronata</name>
    <name type="common">Asiatic mangrove</name>
    <dbReference type="NCBI Taxonomy" id="61149"/>
    <lineage>
        <taxon>Eukaryota</taxon>
        <taxon>Viridiplantae</taxon>
        <taxon>Streptophyta</taxon>
        <taxon>Embryophyta</taxon>
        <taxon>Tracheophyta</taxon>
        <taxon>Spermatophyta</taxon>
        <taxon>Magnoliopsida</taxon>
        <taxon>eudicotyledons</taxon>
        <taxon>Gunneridae</taxon>
        <taxon>Pentapetalae</taxon>
        <taxon>rosids</taxon>
        <taxon>fabids</taxon>
        <taxon>Malpighiales</taxon>
        <taxon>Rhizophoraceae</taxon>
        <taxon>Rhizophora</taxon>
    </lineage>
</organism>
<reference evidence="1" key="1">
    <citation type="submission" date="2018-02" db="EMBL/GenBank/DDBJ databases">
        <title>Rhizophora mucronata_Transcriptome.</title>
        <authorList>
            <person name="Meera S.P."/>
            <person name="Sreeshan A."/>
            <person name="Augustine A."/>
        </authorList>
    </citation>
    <scope>NUCLEOTIDE SEQUENCE</scope>
    <source>
        <tissue evidence="1">Leaf</tissue>
    </source>
</reference>